<dbReference type="PANTHER" id="PTHR42307:SF3">
    <property type="entry name" value="PUP--PROTEIN LIGASE"/>
    <property type="match status" value="1"/>
</dbReference>
<evidence type="ECO:0000256" key="1">
    <source>
        <dbReference type="SAM" id="MobiDB-lite"/>
    </source>
</evidence>
<proteinExistence type="predicted"/>
<protein>
    <submittedName>
        <fullName evidence="2">Pup--protein ligase</fullName>
    </submittedName>
</protein>
<dbReference type="GO" id="GO:0016874">
    <property type="term" value="F:ligase activity"/>
    <property type="evidence" value="ECO:0007669"/>
    <property type="project" value="UniProtKB-KW"/>
</dbReference>
<dbReference type="RefSeq" id="WP_073717277.1">
    <property type="nucleotide sequence ID" value="NZ_MQVR01000073.1"/>
</dbReference>
<dbReference type="Pfam" id="PF03136">
    <property type="entry name" value="Pup_ligase"/>
    <property type="match status" value="1"/>
</dbReference>
<dbReference type="GO" id="GO:0019941">
    <property type="term" value="P:modification-dependent protein catabolic process"/>
    <property type="evidence" value="ECO:0007669"/>
    <property type="project" value="InterPro"/>
</dbReference>
<dbReference type="STRING" id="208480.SAMN02910418_00710"/>
<dbReference type="GO" id="GO:0005524">
    <property type="term" value="F:ATP binding"/>
    <property type="evidence" value="ECO:0007669"/>
    <property type="project" value="TreeGrafter"/>
</dbReference>
<organism evidence="2 3">
    <name type="scientific">Bowdeniella nasicola</name>
    <dbReference type="NCBI Taxonomy" id="208480"/>
    <lineage>
        <taxon>Bacteria</taxon>
        <taxon>Bacillati</taxon>
        <taxon>Actinomycetota</taxon>
        <taxon>Actinomycetes</taxon>
        <taxon>Actinomycetales</taxon>
        <taxon>Actinomycetaceae</taxon>
        <taxon>Bowdeniella</taxon>
    </lineage>
</organism>
<feature type="region of interest" description="Disordered" evidence="1">
    <location>
        <begin position="460"/>
        <end position="486"/>
    </location>
</feature>
<dbReference type="GO" id="GO:0010498">
    <property type="term" value="P:proteasomal protein catabolic process"/>
    <property type="evidence" value="ECO:0007669"/>
    <property type="project" value="InterPro"/>
</dbReference>
<reference evidence="3" key="1">
    <citation type="submission" date="2016-12" db="EMBL/GenBank/DDBJ databases">
        <authorList>
            <person name="Meng X."/>
        </authorList>
    </citation>
    <scope>NUCLEOTIDE SEQUENCE [LARGE SCALE GENOMIC DNA]</scope>
    <source>
        <strain evidence="3">DSM 19116</strain>
    </source>
</reference>
<dbReference type="Proteomes" id="UP000185628">
    <property type="component" value="Unassembled WGS sequence"/>
</dbReference>
<dbReference type="PANTHER" id="PTHR42307">
    <property type="entry name" value="PUP DEAMIDASE/DEPUPYLASE"/>
    <property type="match status" value="1"/>
</dbReference>
<evidence type="ECO:0000313" key="2">
    <source>
        <dbReference type="EMBL" id="OKL53267.1"/>
    </source>
</evidence>
<comment type="caution">
    <text evidence="2">The sequence shown here is derived from an EMBL/GenBank/DDBJ whole genome shotgun (WGS) entry which is preliminary data.</text>
</comment>
<sequence>MSLARVVGIETEYGVASAHLSAVPDGSAPPLSAEDAVTEIFRHTPQRHRSAHHFLPNGARLYVDIGSHPEYAGAECRHLADVLAQDRAGDAILADMLAVANADLAPRGMRIHLLKSNADARGNTFGCHENYQFSRSRELPTAGFVGFLAARQILTGAGMLPFPGEDRPATSSPLAPMFYSARAPYMTAATSADPTRERAFINTRDEPHADRARWRRLHVIAGDSAMCEATTAVKVMLADAVLSLIEAGDWDLAEVELTDPIAALAVWNLDPNARAERTGGRDPISCPDLLTLVCDRIADHLAPDELTARAFDLARRGIAALETGDYADVATELDWAIKHRVLSHVAASAPAGWDGPRVLRTDLAFHDISARTGLAAGLRTAGQLARWVSEEQVAAARMTPPADTRAQLRGAFVAACERTGRSASIGWAHLRLDRPPRPQLELPDPLTDHDPAVAALIAEIDSLGPAAPEPAPPRPAPLDALPERTP</sequence>
<keyword evidence="3" id="KW-1185">Reference proteome</keyword>
<feature type="compositionally biased region" description="Pro residues" evidence="1">
    <location>
        <begin position="467"/>
        <end position="476"/>
    </location>
</feature>
<gene>
    <name evidence="2" type="ORF">BSZ39_10455</name>
</gene>
<dbReference type="GO" id="GO:0070490">
    <property type="term" value="P:protein pupylation"/>
    <property type="evidence" value="ECO:0007669"/>
    <property type="project" value="TreeGrafter"/>
</dbReference>
<keyword evidence="2" id="KW-0436">Ligase</keyword>
<dbReference type="AlphaFoldDB" id="A0A1Q5Q0E6"/>
<evidence type="ECO:0000313" key="3">
    <source>
        <dbReference type="Proteomes" id="UP000185628"/>
    </source>
</evidence>
<dbReference type="InterPro" id="IPR004347">
    <property type="entry name" value="Pup_ligase/deamidase"/>
</dbReference>
<dbReference type="EMBL" id="MQVR01000073">
    <property type="protein sequence ID" value="OKL53267.1"/>
    <property type="molecule type" value="Genomic_DNA"/>
</dbReference>
<accession>A0A1Q5Q0E6</accession>
<name>A0A1Q5Q0E6_9ACTO</name>
<dbReference type="OrthoDB" id="3247499at2"/>